<protein>
    <submittedName>
        <fullName evidence="1">Arginine N-methyltransferase 1</fullName>
    </submittedName>
</protein>
<reference evidence="2" key="1">
    <citation type="submission" date="2021-01" db="EMBL/GenBank/DDBJ databases">
        <title>Caligus Genome Assembly.</title>
        <authorList>
            <person name="Gallardo-Escarate C."/>
        </authorList>
    </citation>
    <scope>NUCLEOTIDE SEQUENCE [LARGE SCALE GENOMIC DNA]</scope>
</reference>
<dbReference type="GO" id="GO:0032259">
    <property type="term" value="P:methylation"/>
    <property type="evidence" value="ECO:0007669"/>
    <property type="project" value="UniProtKB-KW"/>
</dbReference>
<proteinExistence type="predicted"/>
<gene>
    <name evidence="1" type="ORF">FKW44_017382</name>
</gene>
<accession>A0A7T8GTA6</accession>
<dbReference type="AlphaFoldDB" id="A0A7T8GTA6"/>
<keyword evidence="2" id="KW-1185">Reference proteome</keyword>
<dbReference type="GO" id="GO:0008168">
    <property type="term" value="F:methyltransferase activity"/>
    <property type="evidence" value="ECO:0007669"/>
    <property type="project" value="UniProtKB-KW"/>
</dbReference>
<evidence type="ECO:0000313" key="1">
    <source>
        <dbReference type="EMBL" id="QQP37185.1"/>
    </source>
</evidence>
<sequence>MRHPNESLFPLLSLGPCDVFQYRVHQVSQAHWFLHRTRGTLHALEANRFLPTGLHHLQERRRALWRVLHATQRSEQAGHGL</sequence>
<dbReference type="EMBL" id="CP045901">
    <property type="protein sequence ID" value="QQP37185.1"/>
    <property type="molecule type" value="Genomic_DNA"/>
</dbReference>
<dbReference type="Proteomes" id="UP000595437">
    <property type="component" value="Chromosome 12"/>
</dbReference>
<evidence type="ECO:0000313" key="2">
    <source>
        <dbReference type="Proteomes" id="UP000595437"/>
    </source>
</evidence>
<name>A0A7T8GTA6_CALRO</name>
<keyword evidence="1" id="KW-0489">Methyltransferase</keyword>
<keyword evidence="1" id="KW-0808">Transferase</keyword>
<organism evidence="1 2">
    <name type="scientific">Caligus rogercresseyi</name>
    <name type="common">Sea louse</name>
    <dbReference type="NCBI Taxonomy" id="217165"/>
    <lineage>
        <taxon>Eukaryota</taxon>
        <taxon>Metazoa</taxon>
        <taxon>Ecdysozoa</taxon>
        <taxon>Arthropoda</taxon>
        <taxon>Crustacea</taxon>
        <taxon>Multicrustacea</taxon>
        <taxon>Hexanauplia</taxon>
        <taxon>Copepoda</taxon>
        <taxon>Siphonostomatoida</taxon>
        <taxon>Caligidae</taxon>
        <taxon>Caligus</taxon>
    </lineage>
</organism>